<name>A0A1C7MC60_GRIFR</name>
<dbReference type="EMBL" id="LUGG01000005">
    <property type="protein sequence ID" value="OBZ74503.1"/>
    <property type="molecule type" value="Genomic_DNA"/>
</dbReference>
<proteinExistence type="predicted"/>
<feature type="region of interest" description="Disordered" evidence="1">
    <location>
        <begin position="1"/>
        <end position="51"/>
    </location>
</feature>
<gene>
    <name evidence="2" type="ORF">A0H81_05157</name>
</gene>
<reference evidence="2 3" key="1">
    <citation type="submission" date="2016-03" db="EMBL/GenBank/DDBJ databases">
        <title>Whole genome sequencing of Grifola frondosa 9006-11.</title>
        <authorList>
            <person name="Min B."/>
            <person name="Park H."/>
            <person name="Kim J.-G."/>
            <person name="Cho H."/>
            <person name="Oh Y.-L."/>
            <person name="Kong W.-S."/>
            <person name="Choi I.-G."/>
        </authorList>
    </citation>
    <scope>NUCLEOTIDE SEQUENCE [LARGE SCALE GENOMIC DNA]</scope>
    <source>
        <strain evidence="2 3">9006-11</strain>
    </source>
</reference>
<evidence type="ECO:0000313" key="3">
    <source>
        <dbReference type="Proteomes" id="UP000092993"/>
    </source>
</evidence>
<accession>A0A1C7MC60</accession>
<protein>
    <recommendedName>
        <fullName evidence="4">NTF2 domain-containing protein</fullName>
    </recommendedName>
</protein>
<sequence>MSYASPPTPWPPSTRRTACAQDSRTPEAGRLSPLLITHTTAPSNDVPTAFRSPSAAVLRSVRSPTQHRMGGCLTLRPVSPMNRFNSTSTMTSNIVLPSLPNFVEQHITAIFNAKTAEDFDNAFEACFSKHVSVTVNGKHISRDECKKQLQGEKTGETSAEVTFNNIVAVPAGDDQPIGTGVVGVSYKVTVFGRFFVFGARQSSSFTSSLNVVVAQDKSLPEPQSPPHVRGGATDTRRISVLNEVVLHQLNPIRPPTSIPTNSSA</sequence>
<dbReference type="OrthoDB" id="3188871at2759"/>
<evidence type="ECO:0000313" key="2">
    <source>
        <dbReference type="EMBL" id="OBZ74503.1"/>
    </source>
</evidence>
<feature type="compositionally biased region" description="Pro residues" evidence="1">
    <location>
        <begin position="1"/>
        <end position="12"/>
    </location>
</feature>
<evidence type="ECO:0008006" key="4">
    <source>
        <dbReference type="Google" id="ProtNLM"/>
    </source>
</evidence>
<dbReference type="Proteomes" id="UP000092993">
    <property type="component" value="Unassembled WGS sequence"/>
</dbReference>
<feature type="compositionally biased region" description="Polar residues" evidence="1">
    <location>
        <begin position="37"/>
        <end position="46"/>
    </location>
</feature>
<keyword evidence="3" id="KW-1185">Reference proteome</keyword>
<evidence type="ECO:0000256" key="1">
    <source>
        <dbReference type="SAM" id="MobiDB-lite"/>
    </source>
</evidence>
<dbReference type="AlphaFoldDB" id="A0A1C7MC60"/>
<comment type="caution">
    <text evidence="2">The sequence shown here is derived from an EMBL/GenBank/DDBJ whole genome shotgun (WGS) entry which is preliminary data.</text>
</comment>
<organism evidence="2 3">
    <name type="scientific">Grifola frondosa</name>
    <name type="common">Maitake</name>
    <name type="synonym">Polyporus frondosus</name>
    <dbReference type="NCBI Taxonomy" id="5627"/>
    <lineage>
        <taxon>Eukaryota</taxon>
        <taxon>Fungi</taxon>
        <taxon>Dikarya</taxon>
        <taxon>Basidiomycota</taxon>
        <taxon>Agaricomycotina</taxon>
        <taxon>Agaricomycetes</taxon>
        <taxon>Polyporales</taxon>
        <taxon>Grifolaceae</taxon>
        <taxon>Grifola</taxon>
    </lineage>
</organism>